<evidence type="ECO:0000256" key="1">
    <source>
        <dbReference type="SAM" id="MobiDB-lite"/>
    </source>
</evidence>
<dbReference type="InterPro" id="IPR036047">
    <property type="entry name" value="F-box-like_dom_sf"/>
</dbReference>
<dbReference type="Gene3D" id="1.20.1280.50">
    <property type="match status" value="1"/>
</dbReference>
<dbReference type="InterPro" id="IPR032675">
    <property type="entry name" value="LRR_dom_sf"/>
</dbReference>
<dbReference type="OrthoDB" id="2269034at2759"/>
<dbReference type="InterPro" id="IPR001810">
    <property type="entry name" value="F-box_dom"/>
</dbReference>
<dbReference type="EMBL" id="GL377309">
    <property type="protein sequence ID" value="EFI94758.1"/>
    <property type="molecule type" value="Genomic_DNA"/>
</dbReference>
<feature type="domain" description="F-box" evidence="2">
    <location>
        <begin position="31"/>
        <end position="81"/>
    </location>
</feature>
<dbReference type="Gene3D" id="3.80.10.10">
    <property type="entry name" value="Ribonuclease Inhibitor"/>
    <property type="match status" value="1"/>
</dbReference>
<evidence type="ECO:0000313" key="3">
    <source>
        <dbReference type="EMBL" id="EFI94758.1"/>
    </source>
</evidence>
<dbReference type="KEGG" id="scm:SCHCO_02633777"/>
<dbReference type="HOGENOM" id="CLU_533357_0_0_1"/>
<evidence type="ECO:0000313" key="4">
    <source>
        <dbReference type="Proteomes" id="UP000007431"/>
    </source>
</evidence>
<dbReference type="Pfam" id="PF12937">
    <property type="entry name" value="F-box-like"/>
    <property type="match status" value="1"/>
</dbReference>
<dbReference type="Proteomes" id="UP000007431">
    <property type="component" value="Unassembled WGS sequence"/>
</dbReference>
<reference evidence="3 4" key="1">
    <citation type="journal article" date="2010" name="Nat. Biotechnol.">
        <title>Genome sequence of the model mushroom Schizophyllum commune.</title>
        <authorList>
            <person name="Ohm R.A."/>
            <person name="de Jong J.F."/>
            <person name="Lugones L.G."/>
            <person name="Aerts A."/>
            <person name="Kothe E."/>
            <person name="Stajich J.E."/>
            <person name="de Vries R.P."/>
            <person name="Record E."/>
            <person name="Levasseur A."/>
            <person name="Baker S.E."/>
            <person name="Bartholomew K.A."/>
            <person name="Coutinho P.M."/>
            <person name="Erdmann S."/>
            <person name="Fowler T.J."/>
            <person name="Gathman A.C."/>
            <person name="Lombard V."/>
            <person name="Henrissat B."/>
            <person name="Knabe N."/>
            <person name="Kuees U."/>
            <person name="Lilly W.W."/>
            <person name="Lindquist E."/>
            <person name="Lucas S."/>
            <person name="Magnuson J.K."/>
            <person name="Piumi F."/>
            <person name="Raudaskoski M."/>
            <person name="Salamov A."/>
            <person name="Schmutz J."/>
            <person name="Schwarze F.W.M.R."/>
            <person name="vanKuyk P.A."/>
            <person name="Horton J.S."/>
            <person name="Grigoriev I.V."/>
            <person name="Woesten H.A.B."/>
        </authorList>
    </citation>
    <scope>NUCLEOTIDE SEQUENCE [LARGE SCALE GENOMIC DNA]</scope>
    <source>
        <strain evidence="4">H4-8 / FGSC 9210</strain>
    </source>
</reference>
<dbReference type="InParanoid" id="D8QBI1"/>
<proteinExistence type="predicted"/>
<evidence type="ECO:0000259" key="2">
    <source>
        <dbReference type="Pfam" id="PF12937"/>
    </source>
</evidence>
<dbReference type="VEuPathDB" id="FungiDB:SCHCODRAFT_02633777"/>
<organism evidence="4">
    <name type="scientific">Schizophyllum commune (strain H4-8 / FGSC 9210)</name>
    <name type="common">Split gill fungus</name>
    <dbReference type="NCBI Taxonomy" id="578458"/>
    <lineage>
        <taxon>Eukaryota</taxon>
        <taxon>Fungi</taxon>
        <taxon>Dikarya</taxon>
        <taxon>Basidiomycota</taxon>
        <taxon>Agaricomycotina</taxon>
        <taxon>Agaricomycetes</taxon>
        <taxon>Agaricomycetidae</taxon>
        <taxon>Agaricales</taxon>
        <taxon>Schizophyllaceae</taxon>
        <taxon>Schizophyllum</taxon>
    </lineage>
</organism>
<dbReference type="AlphaFoldDB" id="D8QBI1"/>
<dbReference type="SUPFAM" id="SSF52047">
    <property type="entry name" value="RNI-like"/>
    <property type="match status" value="1"/>
</dbReference>
<gene>
    <name evidence="3" type="ORF">SCHCODRAFT_111246</name>
</gene>
<dbReference type="SUPFAM" id="SSF81383">
    <property type="entry name" value="F-box domain"/>
    <property type="match status" value="1"/>
</dbReference>
<accession>D8QBI1</accession>
<name>D8QBI1_SCHCM</name>
<dbReference type="GeneID" id="9594013"/>
<keyword evidence="4" id="KW-1185">Reference proteome</keyword>
<protein>
    <submittedName>
        <fullName evidence="3">Expressed protein</fullName>
    </submittedName>
</protein>
<feature type="non-terminal residue" evidence="3">
    <location>
        <position position="511"/>
    </location>
</feature>
<sequence length="511" mass="57641">MDAASESTRTMSTEPADAQTLSSIEDVSHPSIPAELQIQIFAFACTDSDINVTDILRFTRVCRSWRHVIYNAPEFWTRLRLDWEQYCKGARADVVLGKASPVQEWIARAGSHALAIDIHNPYLVYNSENPAVELLRDPLVFPMHRLRELSISLNMVQRLPESIVYGSQVLFPSLEVLQLDEPVRESVIWGSFGRYPRTRTRAVQMFRHSPLLRTVVLDVAPARMSTTLNQRLSLPWQSLQRLELCLDHSSHAGWTLEACTSVTNVKLKLSQLRNNPTLDDDEPPTCTLPSVRTFTLDAHSAFPTDFLRMVAMPNLASFALIAHYSNMKRIERWPNGTWALTRFIGRAPLIRSLVLRQSGFENEGGLYASQHLPLLEEITLKWRATECPSWRITDELCHSGSCPNLRRIILHGVQPMDAEHNQGLALFLAGIPALVQARLALAMVRLQHVEVSIRNCSVEDVKKLNWCKELMALANDKLRIDIVQLEPEAANYGEVPGGLKNLTPAFEAGVF</sequence>
<feature type="region of interest" description="Disordered" evidence="1">
    <location>
        <begin position="1"/>
        <end position="22"/>
    </location>
</feature>